<reference evidence="3" key="2">
    <citation type="journal article" date="2023" name="IMA Fungus">
        <title>Comparative genomic study of the Penicillium genus elucidates a diverse pangenome and 15 lateral gene transfer events.</title>
        <authorList>
            <person name="Petersen C."/>
            <person name="Sorensen T."/>
            <person name="Nielsen M.R."/>
            <person name="Sondergaard T.E."/>
            <person name="Sorensen J.L."/>
            <person name="Fitzpatrick D.A."/>
            <person name="Frisvad J.C."/>
            <person name="Nielsen K.L."/>
        </authorList>
    </citation>
    <scope>NUCLEOTIDE SEQUENCE</scope>
    <source>
        <strain evidence="3">IBT 30069</strain>
    </source>
</reference>
<evidence type="ECO:0000313" key="3">
    <source>
        <dbReference type="EMBL" id="KAJ5087745.1"/>
    </source>
</evidence>
<dbReference type="Proteomes" id="UP001149165">
    <property type="component" value="Unassembled WGS sequence"/>
</dbReference>
<dbReference type="Pfam" id="PF06985">
    <property type="entry name" value="HET"/>
    <property type="match status" value="1"/>
</dbReference>
<dbReference type="OrthoDB" id="5362512at2759"/>
<feature type="compositionally biased region" description="Basic and acidic residues" evidence="1">
    <location>
        <begin position="86"/>
        <end position="98"/>
    </location>
</feature>
<feature type="domain" description="Heterokaryon incompatibility" evidence="2">
    <location>
        <begin position="242"/>
        <end position="309"/>
    </location>
</feature>
<evidence type="ECO:0000259" key="2">
    <source>
        <dbReference type="Pfam" id="PF06985"/>
    </source>
</evidence>
<keyword evidence="4" id="KW-1185">Reference proteome</keyword>
<dbReference type="PANTHER" id="PTHR33112:SF16">
    <property type="entry name" value="HETEROKARYON INCOMPATIBILITY DOMAIN-CONTAINING PROTEIN"/>
    <property type="match status" value="1"/>
</dbReference>
<organism evidence="3 4">
    <name type="scientific">Penicillium angulare</name>
    <dbReference type="NCBI Taxonomy" id="116970"/>
    <lineage>
        <taxon>Eukaryota</taxon>
        <taxon>Fungi</taxon>
        <taxon>Dikarya</taxon>
        <taxon>Ascomycota</taxon>
        <taxon>Pezizomycotina</taxon>
        <taxon>Eurotiomycetes</taxon>
        <taxon>Eurotiomycetidae</taxon>
        <taxon>Eurotiales</taxon>
        <taxon>Aspergillaceae</taxon>
        <taxon>Penicillium</taxon>
    </lineage>
</organism>
<sequence>MWELEAEIQCRDCYCNKIKFKDLPSEDEPGVPHQPSFAALKKSAETCQLCHLLRKALDMIRDEIREEHNGRHPQTASAHLYADVPTPKHNDPSSDKPVEFAKDKDVRPWLFGNWWTCSPSDNRNDADVDDLRLIGLGVRLGQTPENTEGTATGGPRYRGTYLRIRTDDTTDMTSIIPGRLRMAVYSSDLALKRIRRWILTSDLSSPEPLKPYNRPTRVIDVDPDSSSTDVRLIESKGRQARYIALSHRWGGSETLTTTSSTLDRRISGINLNELPKTFQDAIKIARLLHVRYLWIDSLCVIQDDTKDLGNRVFENGGYLQQRLFDYICIIFHRPV</sequence>
<dbReference type="AlphaFoldDB" id="A0A9W9ETV8"/>
<dbReference type="EMBL" id="JAPQKH010000007">
    <property type="protein sequence ID" value="KAJ5087745.1"/>
    <property type="molecule type" value="Genomic_DNA"/>
</dbReference>
<gene>
    <name evidence="3" type="ORF">N7456_011361</name>
</gene>
<dbReference type="InterPro" id="IPR010730">
    <property type="entry name" value="HET"/>
</dbReference>
<name>A0A9W9ETV8_9EURO</name>
<comment type="caution">
    <text evidence="3">The sequence shown here is derived from an EMBL/GenBank/DDBJ whole genome shotgun (WGS) entry which is preliminary data.</text>
</comment>
<proteinExistence type="predicted"/>
<feature type="region of interest" description="Disordered" evidence="1">
    <location>
        <begin position="67"/>
        <end position="98"/>
    </location>
</feature>
<evidence type="ECO:0000256" key="1">
    <source>
        <dbReference type="SAM" id="MobiDB-lite"/>
    </source>
</evidence>
<accession>A0A9W9ETV8</accession>
<reference evidence="3" key="1">
    <citation type="submission" date="2022-11" db="EMBL/GenBank/DDBJ databases">
        <authorList>
            <person name="Petersen C."/>
        </authorList>
    </citation>
    <scope>NUCLEOTIDE SEQUENCE</scope>
    <source>
        <strain evidence="3">IBT 30069</strain>
    </source>
</reference>
<evidence type="ECO:0000313" key="4">
    <source>
        <dbReference type="Proteomes" id="UP001149165"/>
    </source>
</evidence>
<protein>
    <submittedName>
        <fullName evidence="3">HET-domain-containing protein</fullName>
    </submittedName>
</protein>
<dbReference type="PANTHER" id="PTHR33112">
    <property type="entry name" value="DOMAIN PROTEIN, PUTATIVE-RELATED"/>
    <property type="match status" value="1"/>
</dbReference>